<accession>A0A6B3QYP4</accession>
<dbReference type="InterPro" id="IPR016898">
    <property type="entry name" value="Polyphosphate_phosphotransfera"/>
</dbReference>
<evidence type="ECO:0000256" key="1">
    <source>
        <dbReference type="ARBA" id="ARBA00009924"/>
    </source>
</evidence>
<evidence type="ECO:0000259" key="4">
    <source>
        <dbReference type="Pfam" id="PF03976"/>
    </source>
</evidence>
<organism evidence="5 6">
    <name type="scientific">Psychroflexus aurantiacus</name>
    <dbReference type="NCBI Taxonomy" id="2709310"/>
    <lineage>
        <taxon>Bacteria</taxon>
        <taxon>Pseudomonadati</taxon>
        <taxon>Bacteroidota</taxon>
        <taxon>Flavobacteriia</taxon>
        <taxon>Flavobacteriales</taxon>
        <taxon>Flavobacteriaceae</taxon>
        <taxon>Psychroflexus</taxon>
    </lineage>
</organism>
<dbReference type="Gene3D" id="3.40.50.300">
    <property type="entry name" value="P-loop containing nucleotide triphosphate hydrolases"/>
    <property type="match status" value="1"/>
</dbReference>
<dbReference type="Pfam" id="PF03976">
    <property type="entry name" value="PPK2"/>
    <property type="match status" value="1"/>
</dbReference>
<keyword evidence="6" id="KW-1185">Reference proteome</keyword>
<keyword evidence="3 5" id="KW-0418">Kinase</keyword>
<reference evidence="5 6" key="1">
    <citation type="submission" date="2020-02" db="EMBL/GenBank/DDBJ databases">
        <title>Flavobacteriaceae Psychroflexus bacterium YR1-1, complete genome.</title>
        <authorList>
            <person name="Li Y."/>
            <person name="Wu S."/>
        </authorList>
    </citation>
    <scope>NUCLEOTIDE SEQUENCE [LARGE SCALE GENOMIC DNA]</scope>
    <source>
        <strain evidence="5 6">YR1-1</strain>
    </source>
</reference>
<proteinExistence type="inferred from homology"/>
<keyword evidence="2" id="KW-0808">Transferase</keyword>
<dbReference type="PANTHER" id="PTHR34383:SF3">
    <property type="entry name" value="POLYPHOSPHATE:AMP PHOSPHOTRANSFERASE"/>
    <property type="match status" value="1"/>
</dbReference>
<dbReference type="RefSeq" id="WP_164004039.1">
    <property type="nucleotide sequence ID" value="NZ_JAAIKD010000002.1"/>
</dbReference>
<protein>
    <submittedName>
        <fullName evidence="5">Polyphosphate kinase 2 family protein</fullName>
    </submittedName>
</protein>
<dbReference type="InterPro" id="IPR022300">
    <property type="entry name" value="PPK2-rel_1"/>
</dbReference>
<comment type="caution">
    <text evidence="5">The sequence shown here is derived from an EMBL/GenBank/DDBJ whole genome shotgun (WGS) entry which is preliminary data.</text>
</comment>
<gene>
    <name evidence="5" type="ORF">G3567_04015</name>
</gene>
<dbReference type="PIRSF" id="PIRSF028756">
    <property type="entry name" value="PPK2_prd"/>
    <property type="match status" value="1"/>
</dbReference>
<dbReference type="InterPro" id="IPR022488">
    <property type="entry name" value="PPK2-related"/>
</dbReference>
<sequence>MELPPIKVEGPVHLSDFPTKINHNSSKTSLKKQLKQERRALGKMQNTLYAHGKYSVLICIQGMDTSGKDSLIREVFKDFNVRGVVSHSFKKPSAQEINHDFLWRHYKALPARGKYGVFNRSHYENVLISRVKPEIVLNEKIPHINSLEDITPAFWNSRLEQINHFEKTIHQNGCILFKFFLHISKDEQKNRLLRRLNKPSKHWKFSPEDLKDRELWDEYTHCYQEAINATSTAHAPWYIIPADSKPHARLLVAKTIKERMETYTDIQNPSLPEALQDQISDYKQQLLSKVKGEG</sequence>
<evidence type="ECO:0000313" key="5">
    <source>
        <dbReference type="EMBL" id="NEV93316.1"/>
    </source>
</evidence>
<dbReference type="EMBL" id="JAAIKD010000002">
    <property type="protein sequence ID" value="NEV93316.1"/>
    <property type="molecule type" value="Genomic_DNA"/>
</dbReference>
<evidence type="ECO:0000256" key="3">
    <source>
        <dbReference type="ARBA" id="ARBA00022777"/>
    </source>
</evidence>
<dbReference type="InterPro" id="IPR027417">
    <property type="entry name" value="P-loop_NTPase"/>
</dbReference>
<dbReference type="SUPFAM" id="SSF52540">
    <property type="entry name" value="P-loop containing nucleoside triphosphate hydrolases"/>
    <property type="match status" value="1"/>
</dbReference>
<dbReference type="PANTHER" id="PTHR34383">
    <property type="entry name" value="POLYPHOSPHATE:AMP PHOSPHOTRANSFERASE-RELATED"/>
    <property type="match status" value="1"/>
</dbReference>
<dbReference type="AlphaFoldDB" id="A0A6B3QYP4"/>
<dbReference type="NCBIfam" id="TIGR03709">
    <property type="entry name" value="PPK2_rel_1"/>
    <property type="match status" value="1"/>
</dbReference>
<dbReference type="GO" id="GO:0008976">
    <property type="term" value="F:polyphosphate kinase activity"/>
    <property type="evidence" value="ECO:0007669"/>
    <property type="project" value="InterPro"/>
</dbReference>
<evidence type="ECO:0000256" key="2">
    <source>
        <dbReference type="ARBA" id="ARBA00022679"/>
    </source>
</evidence>
<feature type="domain" description="Polyphosphate kinase-2-related" evidence="4">
    <location>
        <begin position="25"/>
        <end position="262"/>
    </location>
</feature>
<dbReference type="Proteomes" id="UP000478505">
    <property type="component" value="Unassembled WGS sequence"/>
</dbReference>
<evidence type="ECO:0000313" key="6">
    <source>
        <dbReference type="Proteomes" id="UP000478505"/>
    </source>
</evidence>
<dbReference type="GO" id="GO:0006797">
    <property type="term" value="P:polyphosphate metabolic process"/>
    <property type="evidence" value="ECO:0007669"/>
    <property type="project" value="InterPro"/>
</dbReference>
<name>A0A6B3QYP4_9FLAO</name>
<comment type="similarity">
    <text evidence="1">Belongs to the polyphosphate kinase 2 (PPK2) family. Class I subfamily.</text>
</comment>